<feature type="domain" description="CG-1" evidence="17">
    <location>
        <begin position="44"/>
        <end position="169"/>
    </location>
</feature>
<keyword evidence="10" id="KW-0010">Activator</keyword>
<dbReference type="GO" id="GO:0006887">
    <property type="term" value="P:exocytosis"/>
    <property type="evidence" value="ECO:0007669"/>
    <property type="project" value="UniProtKB-KW"/>
</dbReference>
<feature type="compositionally biased region" description="Polar residues" evidence="16">
    <location>
        <begin position="1670"/>
        <end position="1687"/>
    </location>
</feature>
<dbReference type="OMA" id="GCANYSA"/>
<evidence type="ECO:0000256" key="7">
    <source>
        <dbReference type="ARBA" id="ARBA00023015"/>
    </source>
</evidence>
<dbReference type="GO" id="GO:0003690">
    <property type="term" value="F:double-stranded DNA binding"/>
    <property type="evidence" value="ECO:0007669"/>
    <property type="project" value="TreeGrafter"/>
</dbReference>
<evidence type="ECO:0000256" key="16">
    <source>
        <dbReference type="SAM" id="MobiDB-lite"/>
    </source>
</evidence>
<keyword evidence="4" id="KW-0268">Exocytosis</keyword>
<feature type="region of interest" description="Disordered" evidence="16">
    <location>
        <begin position="355"/>
        <end position="413"/>
    </location>
</feature>
<dbReference type="FunFam" id="2.60.40.10:FF:000089">
    <property type="entry name" value="calmodulin-binding transcription activator 2 isoform X1"/>
    <property type="match status" value="1"/>
</dbReference>
<dbReference type="PROSITE" id="PS50088">
    <property type="entry name" value="ANK_REPEAT"/>
    <property type="match status" value="1"/>
</dbReference>
<dbReference type="InterPro" id="IPR036770">
    <property type="entry name" value="Ankyrin_rpt-contain_sf"/>
</dbReference>
<feature type="region of interest" description="Disordered" evidence="16">
    <location>
        <begin position="1355"/>
        <end position="1386"/>
    </location>
</feature>
<keyword evidence="13" id="KW-1053">Target membrane</keyword>
<dbReference type="OrthoDB" id="407555at2759"/>
<feature type="region of interest" description="Disordered" evidence="16">
    <location>
        <begin position="472"/>
        <end position="506"/>
    </location>
</feature>
<dbReference type="GO" id="GO:0003712">
    <property type="term" value="F:transcription coregulator activity"/>
    <property type="evidence" value="ECO:0007669"/>
    <property type="project" value="TreeGrafter"/>
</dbReference>
<dbReference type="GO" id="GO:0005634">
    <property type="term" value="C:nucleus"/>
    <property type="evidence" value="ECO:0007669"/>
    <property type="project" value="UniProtKB-SubCell"/>
</dbReference>
<dbReference type="GO" id="GO:0044218">
    <property type="term" value="C:other organism cell membrane"/>
    <property type="evidence" value="ECO:0007669"/>
    <property type="project" value="UniProtKB-KW"/>
</dbReference>
<feature type="region of interest" description="Disordered" evidence="16">
    <location>
        <begin position="1423"/>
        <end position="1446"/>
    </location>
</feature>
<protein>
    <recommendedName>
        <fullName evidence="17">CG-1 domain-containing protein</fullName>
    </recommendedName>
</protein>
<keyword evidence="8" id="KW-0800">Toxin</keyword>
<organism evidence="18 19">
    <name type="scientific">Varroa destructor</name>
    <name type="common">Honeybee mite</name>
    <dbReference type="NCBI Taxonomy" id="109461"/>
    <lineage>
        <taxon>Eukaryota</taxon>
        <taxon>Metazoa</taxon>
        <taxon>Ecdysozoa</taxon>
        <taxon>Arthropoda</taxon>
        <taxon>Chelicerata</taxon>
        <taxon>Arachnida</taxon>
        <taxon>Acari</taxon>
        <taxon>Parasitiformes</taxon>
        <taxon>Mesostigmata</taxon>
        <taxon>Gamasina</taxon>
        <taxon>Dermanyssoidea</taxon>
        <taxon>Varroidae</taxon>
        <taxon>Varroa</taxon>
    </lineage>
</organism>
<evidence type="ECO:0000256" key="9">
    <source>
        <dbReference type="ARBA" id="ARBA00023043"/>
    </source>
</evidence>
<dbReference type="CDD" id="cd00102">
    <property type="entry name" value="IPT"/>
    <property type="match status" value="1"/>
</dbReference>
<dbReference type="PANTHER" id="PTHR23335:SF1">
    <property type="entry name" value="CALMODULIN-BINDING TRANSCRIPTION ACTIVATOR, ISOFORM F"/>
    <property type="match status" value="1"/>
</dbReference>
<evidence type="ECO:0000313" key="19">
    <source>
        <dbReference type="Proteomes" id="UP000594260"/>
    </source>
</evidence>
<evidence type="ECO:0000256" key="10">
    <source>
        <dbReference type="ARBA" id="ARBA00023159"/>
    </source>
</evidence>
<feature type="region of interest" description="Disordered" evidence="16">
    <location>
        <begin position="1663"/>
        <end position="1687"/>
    </location>
</feature>
<evidence type="ECO:0000256" key="5">
    <source>
        <dbReference type="ARBA" id="ARBA00022537"/>
    </source>
</evidence>
<dbReference type="FunCoup" id="A0A7M7MD07">
    <property type="interactions" value="513"/>
</dbReference>
<dbReference type="SUPFAM" id="SSF48403">
    <property type="entry name" value="Ankyrin repeat"/>
    <property type="match status" value="1"/>
</dbReference>
<feature type="compositionally biased region" description="Low complexity" evidence="16">
    <location>
        <begin position="476"/>
        <end position="504"/>
    </location>
</feature>
<keyword evidence="11" id="KW-0804">Transcription</keyword>
<dbReference type="InterPro" id="IPR013783">
    <property type="entry name" value="Ig-like_fold"/>
</dbReference>
<keyword evidence="6" id="KW-0677">Repeat</keyword>
<dbReference type="PROSITE" id="PS51437">
    <property type="entry name" value="CG_1"/>
    <property type="match status" value="1"/>
</dbReference>
<keyword evidence="8" id="KW-0638">Presynaptic neurotoxin</keyword>
<feature type="region of interest" description="Disordered" evidence="16">
    <location>
        <begin position="547"/>
        <end position="596"/>
    </location>
</feature>
<keyword evidence="19" id="KW-1185">Reference proteome</keyword>
<evidence type="ECO:0000256" key="6">
    <source>
        <dbReference type="ARBA" id="ARBA00022737"/>
    </source>
</evidence>
<dbReference type="EnsemblMetazoa" id="XM_022811596">
    <property type="protein sequence ID" value="XP_022667331"/>
    <property type="gene ID" value="LOC111252929"/>
</dbReference>
<dbReference type="SMART" id="SM01076">
    <property type="entry name" value="CG-1"/>
    <property type="match status" value="1"/>
</dbReference>
<keyword evidence="13" id="KW-0472">Membrane</keyword>
<keyword evidence="8" id="KW-0528">Neurotoxin</keyword>
<evidence type="ECO:0000256" key="12">
    <source>
        <dbReference type="ARBA" id="ARBA00023242"/>
    </source>
</evidence>
<dbReference type="RefSeq" id="XP_022667331.1">
    <property type="nucleotide sequence ID" value="XM_022811596.1"/>
</dbReference>
<dbReference type="InterPro" id="IPR005559">
    <property type="entry name" value="CG-1_dom"/>
</dbReference>
<feature type="repeat" description="ANK" evidence="15">
    <location>
        <begin position="1124"/>
        <end position="1144"/>
    </location>
</feature>
<sequence>MTKRSNNVLMLTLTKLEESGGDSVGGGTTGGGPSLPESLEAIQKADYLSPQRHRWNTNEEIAAILISFERHEQWLSKEVRIRPRSGSMLLYSRKRVRYRRDGYCWKKRKDGKTTREDHMKLKVQGTECIYGCYVHSAIVATFHRRCYWLLQNPDIVLVHYLNVPFSDDSKMVVAPSLSPCSDAKEWSKEELISQLKPMFHTEADGDIDVEKDKESVKFSKTMDTVEAIVTQLIEKQRLKNAMIVKTHECPCDSTTKTPTPKGPALSPPQTESTTVVQATVVTGQAQTITTGLNPFVTQITNSINGSITDGGLNATLNAATQNKKNCGHTVHRIISPKSGQLLTSSVISSSVSSSTQLAKPDLAVGHQGSTPSAARPNPTGLATSTTTGAGGGSSGGPSNAAQTTPPNRSASVLLAPCRPLNGDVSRPSFILNLSQLQGGGGLLILNSLNGTASTTSGLSSASVTPVTLLCGGNGSGSSSSSGVNNPNTTQSQQQPQAQQQSVQSGAIASTSAQPAVTTVVSLSQNTSSPIVTTPIVRAAAAILGNSGSSAKASTFGPSGAAQDPQGSSTPSGGLSDPSVPCSVSSSVPDSISSKPVVTPQRVIHVKRERVILKAESPDSASLVVEVKPSSPTNDEEVLMQVDEQAETGQRKGDWTQSLQGALGLLGVQAHMRSPLKGLGPPSPADLRPTSASLTGHAVINQRVQSHCGQVLQVKSEGAVTSKDDTHILLKSELKTEPPEVSDPVTSTPNISVDIPHSSSAHLGGSTSPNEVLVCDLNAMDFIEHDINGADEEVFNLDAFDMLTDLPNWDDFNVNADMPGGTHSAQGSASSPTASPVKSVVPAIASAGPVAPADSVNIAETGNFRVAGGADITDYSPDWAYTEGGVKVLITGPWFQANSMSQYSILFDGIGVPTTLVQSGVLRCFCPAHEPGLVSLQVAADGFVISNSVSFEYRDNTKLTTEAEQKARKGFSVEEAALKFSLLERLENVETRLGSSQANLRGPPTNKDHHSSGTLALALSDKQRSFEERMILMCAELSQMQWPRNLQIAGSQTTWPGKLGEVGEHSTPIPAQLIPKTTAHNDLTLLHLVSALGYSKLMSTLLRWRTDNPSWLLEVELDGLSRDSLGNTPLHWACARGQLEIVRQLETLRTGAASIVNVAGARPADCARDHGHFNIANRFSIDDSGLSKFDAFGNNDNHDSVNITHCNDNSYRYGRRLSEHAPGPLRKTVSRGSTGGGGTLCSILAESARSSVDSGMCDLGMNVPARINSTHTDSNNDIASLDTTDSSSTSPFVDVVGVSDEELDSVPLQPTSISMASSRECLQGLGGAVEQVEERRVLTLAEQIIAALPARIKGSLRNGPDEGSSGALNTHLNSPMLGNSRHNPSMSHPSRLIDDDLSDLPGDGMHFDLSGANPATHSYRYCAESGETPPSCPSSPSSSSFGFVADHSRSPPPTTADFCEFFKASGRGVMERDFSRLTLSDAEQRELYEAAKIIQKAYRSYKGRKRERQEADKERGAAVLIQNYYRRYKQYMYYKQLNGEHPERESIGSGSWTEHSKRFKKDDAPTVGSSLLGGEIVGGERGGFDIRGTLRESAPLSRRICSQRRQHQAARKIQQFMRQSKNINVWNYIPNKVVAERPCLSCRRRDGPVGTGGHCRVHLKAALRPSRKTAGGQSSSGRTRQCSGERTA</sequence>
<evidence type="ECO:0000256" key="1">
    <source>
        <dbReference type="ARBA" id="ARBA00004123"/>
    </source>
</evidence>
<dbReference type="Gene3D" id="1.25.40.20">
    <property type="entry name" value="Ankyrin repeat-containing domain"/>
    <property type="match status" value="1"/>
</dbReference>
<dbReference type="Gene3D" id="1.20.5.190">
    <property type="match status" value="1"/>
</dbReference>
<reference evidence="18" key="1">
    <citation type="submission" date="2021-01" db="UniProtKB">
        <authorList>
            <consortium name="EnsemblMetazoa"/>
        </authorList>
    </citation>
    <scope>IDENTIFICATION</scope>
</reference>
<evidence type="ECO:0000313" key="18">
    <source>
        <dbReference type="EnsemblMetazoa" id="XP_022667331"/>
    </source>
</evidence>
<accession>A0A7M7MD07</accession>
<dbReference type="InParanoid" id="A0A7M7MD07"/>
<dbReference type="Pfam" id="PF00023">
    <property type="entry name" value="Ank"/>
    <property type="match status" value="1"/>
</dbReference>
<comment type="subunit">
    <text evidence="14">May interact with calmodulin.</text>
</comment>
<dbReference type="PROSITE" id="PS50297">
    <property type="entry name" value="ANK_REP_REGION"/>
    <property type="match status" value="1"/>
</dbReference>
<dbReference type="InterPro" id="IPR014756">
    <property type="entry name" value="Ig_E-set"/>
</dbReference>
<feature type="region of interest" description="Disordered" evidence="16">
    <location>
        <begin position="814"/>
        <end position="833"/>
    </location>
</feature>
<keyword evidence="7" id="KW-0805">Transcription regulation</keyword>
<dbReference type="PANTHER" id="PTHR23335">
    <property type="entry name" value="CALMODULIN-BINDING TRANSCRIPTION ACTIVATOR CAMTA"/>
    <property type="match status" value="1"/>
</dbReference>
<dbReference type="Pfam" id="PF03859">
    <property type="entry name" value="CG-1"/>
    <property type="match status" value="1"/>
</dbReference>
<dbReference type="CDD" id="cd23767">
    <property type="entry name" value="IQCD"/>
    <property type="match status" value="1"/>
</dbReference>
<dbReference type="GO" id="GO:0044231">
    <property type="term" value="C:host cell presynaptic membrane"/>
    <property type="evidence" value="ECO:0007669"/>
    <property type="project" value="UniProtKB-KW"/>
</dbReference>
<dbReference type="InterPro" id="IPR000048">
    <property type="entry name" value="IQ_motif_EF-hand-BS"/>
</dbReference>
<dbReference type="Proteomes" id="UP000594260">
    <property type="component" value="Unplaced"/>
</dbReference>
<evidence type="ECO:0000256" key="8">
    <source>
        <dbReference type="ARBA" id="ARBA00023028"/>
    </source>
</evidence>
<comment type="subcellular location">
    <subcellularLocation>
        <location evidence="1">Nucleus</location>
    </subcellularLocation>
    <subcellularLocation>
        <location evidence="2">Target cell membrane</location>
    </subcellularLocation>
</comment>
<evidence type="ECO:0000259" key="17">
    <source>
        <dbReference type="PROSITE" id="PS51437"/>
    </source>
</evidence>
<dbReference type="CTD" id="35974"/>
<evidence type="ECO:0000256" key="4">
    <source>
        <dbReference type="ARBA" id="ARBA00022483"/>
    </source>
</evidence>
<keyword evidence="12" id="KW-0539">Nucleus</keyword>
<name>A0A7M7MD07_VARDE</name>
<evidence type="ECO:0000256" key="14">
    <source>
        <dbReference type="ARBA" id="ARBA00029480"/>
    </source>
</evidence>
<comment type="similarity">
    <text evidence="3">Belongs to the CAMTA family.</text>
</comment>
<dbReference type="Pfam" id="PF01833">
    <property type="entry name" value="TIG"/>
    <property type="match status" value="1"/>
</dbReference>
<evidence type="ECO:0000256" key="3">
    <source>
        <dbReference type="ARBA" id="ARBA00008267"/>
    </source>
</evidence>
<dbReference type="KEGG" id="vde:111252929"/>
<dbReference type="Gene3D" id="2.60.40.10">
    <property type="entry name" value="Immunoglobulins"/>
    <property type="match status" value="1"/>
</dbReference>
<feature type="compositionally biased region" description="Polar residues" evidence="16">
    <location>
        <begin position="822"/>
        <end position="833"/>
    </location>
</feature>
<evidence type="ECO:0000256" key="13">
    <source>
        <dbReference type="ARBA" id="ARBA00023298"/>
    </source>
</evidence>
<feature type="compositionally biased region" description="Polar residues" evidence="16">
    <location>
        <begin position="547"/>
        <end position="556"/>
    </location>
</feature>
<evidence type="ECO:0000256" key="15">
    <source>
        <dbReference type="PROSITE-ProRule" id="PRU00023"/>
    </source>
</evidence>
<dbReference type="PROSITE" id="PS50096">
    <property type="entry name" value="IQ"/>
    <property type="match status" value="1"/>
</dbReference>
<proteinExistence type="inferred from homology"/>
<feature type="compositionally biased region" description="Low complexity" evidence="16">
    <location>
        <begin position="376"/>
        <end position="387"/>
    </location>
</feature>
<feature type="compositionally biased region" description="Polar residues" evidence="16">
    <location>
        <begin position="1365"/>
        <end position="1386"/>
    </location>
</feature>
<keyword evidence="5" id="KW-1052">Target cell membrane</keyword>
<dbReference type="GO" id="GO:0006357">
    <property type="term" value="P:regulation of transcription by RNA polymerase II"/>
    <property type="evidence" value="ECO:0007669"/>
    <property type="project" value="TreeGrafter"/>
</dbReference>
<evidence type="ECO:0000256" key="2">
    <source>
        <dbReference type="ARBA" id="ARBA00004175"/>
    </source>
</evidence>
<keyword evidence="9 15" id="KW-0040">ANK repeat</keyword>
<evidence type="ECO:0000256" key="11">
    <source>
        <dbReference type="ARBA" id="ARBA00023163"/>
    </source>
</evidence>
<feature type="compositionally biased region" description="Low complexity" evidence="16">
    <location>
        <begin position="575"/>
        <end position="596"/>
    </location>
</feature>
<dbReference type="SUPFAM" id="SSF81296">
    <property type="entry name" value="E set domains"/>
    <property type="match status" value="1"/>
</dbReference>
<dbReference type="InterPro" id="IPR002110">
    <property type="entry name" value="Ankyrin_rpt"/>
</dbReference>
<dbReference type="InterPro" id="IPR002909">
    <property type="entry name" value="IPT_dom"/>
</dbReference>
<dbReference type="GeneID" id="111252929"/>
<dbReference type="SMART" id="SM00015">
    <property type="entry name" value="IQ"/>
    <property type="match status" value="2"/>
</dbReference>